<dbReference type="GO" id="GO:0016413">
    <property type="term" value="F:O-acetyltransferase activity"/>
    <property type="evidence" value="ECO:0007669"/>
    <property type="project" value="TreeGrafter"/>
</dbReference>
<comment type="similarity">
    <text evidence="2">Belongs to the acyltransferase 3 family.</text>
</comment>
<keyword evidence="6 7" id="KW-0472">Membrane</keyword>
<feature type="transmembrane region" description="Helical" evidence="7">
    <location>
        <begin position="12"/>
        <end position="30"/>
    </location>
</feature>
<feature type="transmembrane region" description="Helical" evidence="7">
    <location>
        <begin position="260"/>
        <end position="278"/>
    </location>
</feature>
<keyword evidence="9" id="KW-0012">Acyltransferase</keyword>
<feature type="transmembrane region" description="Helical" evidence="7">
    <location>
        <begin position="110"/>
        <end position="131"/>
    </location>
</feature>
<evidence type="ECO:0000256" key="6">
    <source>
        <dbReference type="ARBA" id="ARBA00023136"/>
    </source>
</evidence>
<keyword evidence="5 7" id="KW-1133">Transmembrane helix</keyword>
<dbReference type="PANTHER" id="PTHR40074:SF2">
    <property type="entry name" value="O-ACETYLTRANSFERASE WECH"/>
    <property type="match status" value="1"/>
</dbReference>
<comment type="subcellular location">
    <subcellularLocation>
        <location evidence="1">Cell membrane</location>
        <topology evidence="1">Multi-pass membrane protein</topology>
    </subcellularLocation>
</comment>
<feature type="domain" description="Acyltransferase 3" evidence="8">
    <location>
        <begin position="8"/>
        <end position="308"/>
    </location>
</feature>
<dbReference type="Pfam" id="PF01757">
    <property type="entry name" value="Acyl_transf_3"/>
    <property type="match status" value="1"/>
</dbReference>
<keyword evidence="3" id="KW-1003">Cell membrane</keyword>
<feature type="transmembrane region" description="Helical" evidence="7">
    <location>
        <begin position="42"/>
        <end position="62"/>
    </location>
</feature>
<evidence type="ECO:0000259" key="8">
    <source>
        <dbReference type="Pfam" id="PF01757"/>
    </source>
</evidence>
<dbReference type="AlphaFoldDB" id="A0AAW6X6U7"/>
<keyword evidence="4 7" id="KW-0812">Transmembrane</keyword>
<protein>
    <submittedName>
        <fullName evidence="9">Acyltransferase</fullName>
        <ecNumber evidence="9">2.3.1.-</ecNumber>
    </submittedName>
</protein>
<gene>
    <name evidence="9" type="ORF">P9854_08845</name>
</gene>
<keyword evidence="9" id="KW-0808">Transferase</keyword>
<organism evidence="9 10">
    <name type="scientific">Serratia nevei</name>
    <dbReference type="NCBI Taxonomy" id="2703794"/>
    <lineage>
        <taxon>Bacteria</taxon>
        <taxon>Pseudomonadati</taxon>
        <taxon>Pseudomonadota</taxon>
        <taxon>Gammaproteobacteria</taxon>
        <taxon>Enterobacterales</taxon>
        <taxon>Yersiniaceae</taxon>
        <taxon>Serratia</taxon>
    </lineage>
</organism>
<dbReference type="Proteomes" id="UP001173597">
    <property type="component" value="Unassembled WGS sequence"/>
</dbReference>
<evidence type="ECO:0000256" key="5">
    <source>
        <dbReference type="ARBA" id="ARBA00022989"/>
    </source>
</evidence>
<accession>A0AAW6X6U7</accession>
<comment type="caution">
    <text evidence="9">The sequence shown here is derived from an EMBL/GenBank/DDBJ whole genome shotgun (WGS) entry which is preliminary data.</text>
</comment>
<feature type="transmembrane region" description="Helical" evidence="7">
    <location>
        <begin position="228"/>
        <end position="248"/>
    </location>
</feature>
<dbReference type="PANTHER" id="PTHR40074">
    <property type="entry name" value="O-ACETYLTRANSFERASE WECH"/>
    <property type="match status" value="1"/>
</dbReference>
<evidence type="ECO:0000256" key="7">
    <source>
        <dbReference type="SAM" id="Phobius"/>
    </source>
</evidence>
<name>A0AAW6X6U7_9GAMM</name>
<dbReference type="InterPro" id="IPR002656">
    <property type="entry name" value="Acyl_transf_3_dom"/>
</dbReference>
<proteinExistence type="inferred from homology"/>
<dbReference type="RefSeq" id="WP_080491220.1">
    <property type="nucleotide sequence ID" value="NZ_JARTLO010000007.1"/>
</dbReference>
<feature type="transmembrane region" description="Helical" evidence="7">
    <location>
        <begin position="74"/>
        <end position="90"/>
    </location>
</feature>
<evidence type="ECO:0000256" key="4">
    <source>
        <dbReference type="ARBA" id="ARBA00022692"/>
    </source>
</evidence>
<sequence>MGTIRFGALDNLKFLSAILIISMHVHNLGMESIYSYSLVNGLFRYAVPFFFIVNGYFLITSIEKSGFYTWVKRVIILYTLWMIIYLPIYYKQFDIHTSTGKLDLAITMLLGFHHLWYLVAMFVGGVLLFLTRKSNMNVMLAISFALIICGVLIQYYLKIHGKQLTQDRYILINLYRNFLFMGFPFMFIGHYLRTQKIEINQKIAISIAALSAFCVIFESIYYYSIGDILPIDTLFSVSILAPALFLIAKNINIKKSVKSMSTIATAVYLTHPFIIKIVSSDRFGISESMYTIFLLSSVFSILLAIILSKMNKKFKYLL</sequence>
<evidence type="ECO:0000256" key="2">
    <source>
        <dbReference type="ARBA" id="ARBA00007400"/>
    </source>
</evidence>
<feature type="transmembrane region" description="Helical" evidence="7">
    <location>
        <begin position="290"/>
        <end position="308"/>
    </location>
</feature>
<feature type="transmembrane region" description="Helical" evidence="7">
    <location>
        <begin position="203"/>
        <end position="222"/>
    </location>
</feature>
<dbReference type="GO" id="GO:0009246">
    <property type="term" value="P:enterobacterial common antigen biosynthetic process"/>
    <property type="evidence" value="ECO:0007669"/>
    <property type="project" value="TreeGrafter"/>
</dbReference>
<feature type="transmembrane region" description="Helical" evidence="7">
    <location>
        <begin position="138"/>
        <end position="157"/>
    </location>
</feature>
<evidence type="ECO:0000256" key="1">
    <source>
        <dbReference type="ARBA" id="ARBA00004651"/>
    </source>
</evidence>
<dbReference type="EMBL" id="JARTLO010000007">
    <property type="protein sequence ID" value="MDK4765914.1"/>
    <property type="molecule type" value="Genomic_DNA"/>
</dbReference>
<dbReference type="EC" id="2.3.1.-" evidence="9"/>
<dbReference type="GO" id="GO:0005886">
    <property type="term" value="C:plasma membrane"/>
    <property type="evidence" value="ECO:0007669"/>
    <property type="project" value="UniProtKB-SubCell"/>
</dbReference>
<reference evidence="9" key="1">
    <citation type="submission" date="2023-01" db="EMBL/GenBank/DDBJ databases">
        <title>Genomic dissection of endemic carbapenem resistance: metallo-beta-lactamase gene dissemination through clonal, plasmid and integron transfer pathways.</title>
        <authorList>
            <person name="Macesic N."/>
        </authorList>
    </citation>
    <scope>NUCLEOTIDE SEQUENCE</scope>
    <source>
        <strain evidence="9">CPO573</strain>
    </source>
</reference>
<evidence type="ECO:0000313" key="10">
    <source>
        <dbReference type="Proteomes" id="UP001173597"/>
    </source>
</evidence>
<evidence type="ECO:0000313" key="9">
    <source>
        <dbReference type="EMBL" id="MDK4765914.1"/>
    </source>
</evidence>
<feature type="transmembrane region" description="Helical" evidence="7">
    <location>
        <begin position="169"/>
        <end position="191"/>
    </location>
</feature>
<evidence type="ECO:0000256" key="3">
    <source>
        <dbReference type="ARBA" id="ARBA00022475"/>
    </source>
</evidence>